<evidence type="ECO:0000313" key="3">
    <source>
        <dbReference type="Proteomes" id="UP001183388"/>
    </source>
</evidence>
<dbReference type="Proteomes" id="UP001183388">
    <property type="component" value="Unassembled WGS sequence"/>
</dbReference>
<reference evidence="3" key="1">
    <citation type="submission" date="2023-07" db="EMBL/GenBank/DDBJ databases">
        <title>30 novel species of actinomycetes from the DSMZ collection.</title>
        <authorList>
            <person name="Nouioui I."/>
        </authorList>
    </citation>
    <scope>NUCLEOTIDE SEQUENCE [LARGE SCALE GENOMIC DNA]</scope>
    <source>
        <strain evidence="3">DSM 44917</strain>
    </source>
</reference>
<protein>
    <recommendedName>
        <fullName evidence="4">Sigma-70 family RNA polymerase sigma factor</fullName>
    </recommendedName>
</protein>
<gene>
    <name evidence="2" type="ORF">RM780_09600</name>
</gene>
<comment type="caution">
    <text evidence="2">The sequence shown here is derived from an EMBL/GenBank/DDBJ whole genome shotgun (WGS) entry which is preliminary data.</text>
</comment>
<accession>A0ABU2L6N6</accession>
<name>A0ABU2L6N6_9ACTN</name>
<dbReference type="EMBL" id="JAVREN010000010">
    <property type="protein sequence ID" value="MDT0307216.1"/>
    <property type="molecule type" value="Genomic_DNA"/>
</dbReference>
<evidence type="ECO:0000313" key="2">
    <source>
        <dbReference type="EMBL" id="MDT0307216.1"/>
    </source>
</evidence>
<dbReference type="RefSeq" id="WP_311630158.1">
    <property type="nucleotide sequence ID" value="NZ_JAVREN010000010.1"/>
</dbReference>
<sequence>MTATPTVGPAGPQMRQLPLDTARECFGWLVTGPAPLALDGRAIPGLPDRELPLDELRDRLLRRCCPQAARDAVWAELVTRARREGATWTLACAGMALPSLASTVSWLAARYPGDPFDIQAEVLSGFLNAVATVDLERPQVLARLRWAAYRSGLAALSEALDAPTPMPPGYRSAPPTPPVGHPDLVLARAVREGVLTRTEADLIGTTRLEEIPVSQWAADHQITLQSAYKTRRRAEHRLTDYLRHSGVAADSADPVADHVTTSLTAAHSPVSRNVTALPSRATSEQRKKVAGAVSKKGPDSGLFQCGRSTPHRPEAPTPEVPRCA</sequence>
<feature type="region of interest" description="Disordered" evidence="1">
    <location>
        <begin position="275"/>
        <end position="324"/>
    </location>
</feature>
<evidence type="ECO:0008006" key="4">
    <source>
        <dbReference type="Google" id="ProtNLM"/>
    </source>
</evidence>
<keyword evidence="3" id="KW-1185">Reference proteome</keyword>
<organism evidence="2 3">
    <name type="scientific">Streptomyces boetiae</name>
    <dbReference type="NCBI Taxonomy" id="3075541"/>
    <lineage>
        <taxon>Bacteria</taxon>
        <taxon>Bacillati</taxon>
        <taxon>Actinomycetota</taxon>
        <taxon>Actinomycetes</taxon>
        <taxon>Kitasatosporales</taxon>
        <taxon>Streptomycetaceae</taxon>
        <taxon>Streptomyces</taxon>
    </lineage>
</organism>
<evidence type="ECO:0000256" key="1">
    <source>
        <dbReference type="SAM" id="MobiDB-lite"/>
    </source>
</evidence>
<proteinExistence type="predicted"/>
<feature type="compositionally biased region" description="Pro residues" evidence="1">
    <location>
        <begin position="315"/>
        <end position="324"/>
    </location>
</feature>